<dbReference type="OrthoDB" id="117343at2759"/>
<feature type="domain" description="Integrase catalytic" evidence="8">
    <location>
        <begin position="357"/>
        <end position="520"/>
    </location>
</feature>
<keyword evidence="1" id="KW-0808">Transferase</keyword>
<reference evidence="9" key="1">
    <citation type="submission" date="2023-04" db="EMBL/GenBank/DDBJ databases">
        <title>Phytophthora fragariaefolia NBRC 109709.</title>
        <authorList>
            <person name="Ichikawa N."/>
            <person name="Sato H."/>
            <person name="Tonouchi N."/>
        </authorList>
    </citation>
    <scope>NUCLEOTIDE SEQUENCE</scope>
    <source>
        <strain evidence="9">NBRC 109709</strain>
    </source>
</reference>
<dbReference type="InterPro" id="IPR043502">
    <property type="entry name" value="DNA/RNA_pol_sf"/>
</dbReference>
<sequence>MIYVFTQSEDVADHVEALDRVLKRCEEQQLYVKLSKCQFCVDEIPCLGDFVGRKGVRMDPDKVEIIAEWPVPKTIKQMESFLGTTVHVSRFCKDFAQFAGPLHDSIKGKRPRDAIELSDDQLRGFNELKNRLTSPSVLSLPDFSKSFGIRMDASNFAIGRVLFQKEGELDHPIAFTGRKMKPAELNYPVREQALLAIMHALRVWRVYLLDRPFTVETDHKSIEMILTQKTTNRRVARWFNELAEFQPLFKWIPGETNTVADALSRNPDFERKIAQWVIKKLKQGEDAPKYSLQDGILYYQTGEDETPRLYIPDDEDLTNRVICENHDAVSAGHPGFYKTYLARNKARQTKPPGLLQPLDIPKGRWTDISLDFVVSLPVSTNGNNAVMVIVDRLTKRAKFIAMKTIDTTTDIADVFMKNYVKDHGLLKTIVFDQDTKFTSKLWQSIVKALGTQHNLSSAFRPQTDGQTELTNRFIGDYLRGAINPAQNDWDDYLHLAEFAYNRRVHSTIAMSPFEADLGYVPYMPDDVASDPEFTSQRVSSCFVKKLGSRSRKYPSQRLCPIEEAFSTLYWTISSVKEISKDSYELGISKGLKLHPVFHTSLLKPYRKDSKRRQQVNKVVLADGTEGQLVGAVIGHRKYKGKPQYKIWWLGESKAEATWEPVENLNQIPGLIDLYWKAKKQPSPFSE</sequence>
<dbReference type="PANTHER" id="PTHR37984">
    <property type="entry name" value="PROTEIN CBG26694"/>
    <property type="match status" value="1"/>
</dbReference>
<comment type="caution">
    <text evidence="9">The sequence shown here is derived from an EMBL/GenBank/DDBJ whole genome shotgun (WGS) entry which is preliminary data.</text>
</comment>
<evidence type="ECO:0000313" key="10">
    <source>
        <dbReference type="Proteomes" id="UP001165121"/>
    </source>
</evidence>
<dbReference type="EMBL" id="BSXT01019223">
    <property type="protein sequence ID" value="GMG18090.1"/>
    <property type="molecule type" value="Genomic_DNA"/>
</dbReference>
<dbReference type="InterPro" id="IPR001584">
    <property type="entry name" value="Integrase_cat-core"/>
</dbReference>
<organism evidence="9 10">
    <name type="scientific">Phytophthora fragariaefolia</name>
    <dbReference type="NCBI Taxonomy" id="1490495"/>
    <lineage>
        <taxon>Eukaryota</taxon>
        <taxon>Sar</taxon>
        <taxon>Stramenopiles</taxon>
        <taxon>Oomycota</taxon>
        <taxon>Peronosporomycetes</taxon>
        <taxon>Peronosporales</taxon>
        <taxon>Peronosporaceae</taxon>
        <taxon>Phytophthora</taxon>
    </lineage>
</organism>
<dbReference type="InterPro" id="IPR041373">
    <property type="entry name" value="RT_RNaseH"/>
</dbReference>
<dbReference type="Gene3D" id="2.40.50.40">
    <property type="match status" value="1"/>
</dbReference>
<evidence type="ECO:0000256" key="5">
    <source>
        <dbReference type="ARBA" id="ARBA00022801"/>
    </source>
</evidence>
<proteinExistence type="predicted"/>
<dbReference type="Gene3D" id="1.10.340.70">
    <property type="match status" value="1"/>
</dbReference>
<keyword evidence="4" id="KW-0255">Endonuclease</keyword>
<dbReference type="Gene3D" id="3.30.70.270">
    <property type="match status" value="2"/>
</dbReference>
<dbReference type="GO" id="GO:0015074">
    <property type="term" value="P:DNA integration"/>
    <property type="evidence" value="ECO:0007669"/>
    <property type="project" value="InterPro"/>
</dbReference>
<accession>A0A9W7DFV5</accession>
<keyword evidence="10" id="KW-1185">Reference proteome</keyword>
<name>A0A9W7DFV5_9STRA</name>
<dbReference type="InterPro" id="IPR016197">
    <property type="entry name" value="Chromo-like_dom_sf"/>
</dbReference>
<evidence type="ECO:0000256" key="1">
    <source>
        <dbReference type="ARBA" id="ARBA00022679"/>
    </source>
</evidence>
<dbReference type="GO" id="GO:0016787">
    <property type="term" value="F:hydrolase activity"/>
    <property type="evidence" value="ECO:0007669"/>
    <property type="project" value="UniProtKB-KW"/>
</dbReference>
<dbReference type="Proteomes" id="UP001165121">
    <property type="component" value="Unassembled WGS sequence"/>
</dbReference>
<dbReference type="InterPro" id="IPR023780">
    <property type="entry name" value="Chromo_domain"/>
</dbReference>
<gene>
    <name evidence="9" type="ORF">Pfra01_003054200</name>
</gene>
<dbReference type="PANTHER" id="PTHR37984:SF5">
    <property type="entry name" value="PROTEIN NYNRIN-LIKE"/>
    <property type="match status" value="1"/>
</dbReference>
<keyword evidence="5" id="KW-0378">Hydrolase</keyword>
<evidence type="ECO:0000256" key="3">
    <source>
        <dbReference type="ARBA" id="ARBA00022722"/>
    </source>
</evidence>
<evidence type="ECO:0000259" key="8">
    <source>
        <dbReference type="PROSITE" id="PS50994"/>
    </source>
</evidence>
<dbReference type="Pfam" id="PF17917">
    <property type="entry name" value="RT_RNaseH"/>
    <property type="match status" value="1"/>
</dbReference>
<dbReference type="InterPro" id="IPR036397">
    <property type="entry name" value="RNaseH_sf"/>
</dbReference>
<dbReference type="CDD" id="cd09274">
    <property type="entry name" value="RNase_HI_RT_Ty3"/>
    <property type="match status" value="1"/>
</dbReference>
<dbReference type="InterPro" id="IPR000953">
    <property type="entry name" value="Chromo/chromo_shadow_dom"/>
</dbReference>
<dbReference type="GO" id="GO:0003964">
    <property type="term" value="F:RNA-directed DNA polymerase activity"/>
    <property type="evidence" value="ECO:0007669"/>
    <property type="project" value="UniProtKB-KW"/>
</dbReference>
<dbReference type="GO" id="GO:0004519">
    <property type="term" value="F:endonuclease activity"/>
    <property type="evidence" value="ECO:0007669"/>
    <property type="project" value="UniProtKB-KW"/>
</dbReference>
<evidence type="ECO:0000256" key="2">
    <source>
        <dbReference type="ARBA" id="ARBA00022695"/>
    </source>
</evidence>
<dbReference type="Gene3D" id="3.30.420.10">
    <property type="entry name" value="Ribonuclease H-like superfamily/Ribonuclease H"/>
    <property type="match status" value="1"/>
</dbReference>
<dbReference type="SMART" id="SM00298">
    <property type="entry name" value="CHROMO"/>
    <property type="match status" value="1"/>
</dbReference>
<dbReference type="SUPFAM" id="SSF56672">
    <property type="entry name" value="DNA/RNA polymerases"/>
    <property type="match status" value="1"/>
</dbReference>
<dbReference type="FunFam" id="3.30.70.270:FF:000020">
    <property type="entry name" value="Transposon Tf2-6 polyprotein-like Protein"/>
    <property type="match status" value="1"/>
</dbReference>
<dbReference type="PROSITE" id="PS50994">
    <property type="entry name" value="INTEGRASE"/>
    <property type="match status" value="1"/>
</dbReference>
<dbReference type="CDD" id="cd00024">
    <property type="entry name" value="CD_CSD"/>
    <property type="match status" value="1"/>
</dbReference>
<dbReference type="Pfam" id="PF00385">
    <property type="entry name" value="Chromo"/>
    <property type="match status" value="1"/>
</dbReference>
<dbReference type="SUPFAM" id="SSF54160">
    <property type="entry name" value="Chromo domain-like"/>
    <property type="match status" value="1"/>
</dbReference>
<keyword evidence="6" id="KW-0695">RNA-directed DNA polymerase</keyword>
<keyword evidence="3" id="KW-0540">Nuclease</keyword>
<evidence type="ECO:0000313" key="9">
    <source>
        <dbReference type="EMBL" id="GMG18090.1"/>
    </source>
</evidence>
<evidence type="ECO:0000259" key="7">
    <source>
        <dbReference type="PROSITE" id="PS50013"/>
    </source>
</evidence>
<keyword evidence="2" id="KW-0548">Nucleotidyltransferase</keyword>
<dbReference type="InterPro" id="IPR050951">
    <property type="entry name" value="Retrovirus_Pol_polyprotein"/>
</dbReference>
<dbReference type="SUPFAM" id="SSF53098">
    <property type="entry name" value="Ribonuclease H-like"/>
    <property type="match status" value="1"/>
</dbReference>
<dbReference type="AlphaFoldDB" id="A0A9W7DFV5"/>
<evidence type="ECO:0000256" key="6">
    <source>
        <dbReference type="ARBA" id="ARBA00022918"/>
    </source>
</evidence>
<protein>
    <submittedName>
        <fullName evidence="9">Unnamed protein product</fullName>
    </submittedName>
</protein>
<dbReference type="GO" id="GO:0003676">
    <property type="term" value="F:nucleic acid binding"/>
    <property type="evidence" value="ECO:0007669"/>
    <property type="project" value="InterPro"/>
</dbReference>
<dbReference type="InterPro" id="IPR012337">
    <property type="entry name" value="RNaseH-like_sf"/>
</dbReference>
<dbReference type="PROSITE" id="PS50013">
    <property type="entry name" value="CHROMO_2"/>
    <property type="match status" value="1"/>
</dbReference>
<evidence type="ECO:0000256" key="4">
    <source>
        <dbReference type="ARBA" id="ARBA00022759"/>
    </source>
</evidence>
<feature type="domain" description="Chromo" evidence="7">
    <location>
        <begin position="627"/>
        <end position="686"/>
    </location>
</feature>
<dbReference type="InterPro" id="IPR043128">
    <property type="entry name" value="Rev_trsase/Diguanyl_cyclase"/>
</dbReference>
<dbReference type="Gene3D" id="3.10.20.370">
    <property type="match status" value="1"/>
</dbReference>